<dbReference type="PANTHER" id="PTHR11452">
    <property type="entry name" value="ALPHA-GALACTOSIDASE/ALPHA-N-ACETYLGALACTOSAMINIDASE"/>
    <property type="match status" value="1"/>
</dbReference>
<dbReference type="Pfam" id="PF17801">
    <property type="entry name" value="Melibiase_C"/>
    <property type="match status" value="1"/>
</dbReference>
<dbReference type="SUPFAM" id="SSF51445">
    <property type="entry name" value="(Trans)glycosidases"/>
    <property type="match status" value="1"/>
</dbReference>
<dbReference type="InterPro" id="IPR055240">
    <property type="entry name" value="CBM13-like"/>
</dbReference>
<name>A0A1I6DKC4_9PSEU</name>
<dbReference type="PROSITE" id="PS50231">
    <property type="entry name" value="RICIN_B_LECTIN"/>
    <property type="match status" value="1"/>
</dbReference>
<dbReference type="STRING" id="84724.SAMN04488564_102911"/>
<sequence>MLTLTRLLVLIVALSTVTGIGGAPASAGPAISANQVRVPAAPMGWASWNTFFENIDHNVIKAQADALVSSGLAAAGYRYVNIDSGWWKGTRDSAGDITVDEAQWPGGMKAIADYIHGKGLKAGIYTDAGKNGCGYYFPTPGPPHAGTGSEGHYEQDMLRFSRWGFDYVKVDWCGADVEKLDAPGTYRALSDAAAKASATTGRELVLSICEWGKNDPWNWAPGMAPLWRTGTDIIFAHETPSIGMVHENFDKNQRPTAQHTGYYNDPDMMMIGMPGLSAAASRVHMSLWAVGGSPMLLGNDLARMDDNALSVLTNRDVLAVGQDPRGLPAVEVAEDVRDQQVYAKVLSGTGRRAVALLNRTSSAATMTVRLADLGLAGRMAAARDLWSGVATPITNGSHSVTVPAGDAVLLSIAGSEASAATYSVVNSSATGITARTGGLAVATFEYTNGDRVARQTTLQVNGGQVPTTLALPPTPKGTVSAIVSLAKGTNSLTLSGTGVTAVEVRELPGTAGTEVIGSQSGRCADINGNTITNGTQAQLWDCNGGEQQTFTLTSRKELVVYGNKCLDAWDHGTTNGTKVAIYECTGGTNQQWNLNADGTITGVQSGLCLDAYNAATTNGTKLVLWTCNGAANQKWTRN</sequence>
<dbReference type="InterPro" id="IPR013785">
    <property type="entry name" value="Aldolase_TIM"/>
</dbReference>
<dbReference type="InterPro" id="IPR000772">
    <property type="entry name" value="Ricin_B_lectin"/>
</dbReference>
<evidence type="ECO:0000313" key="8">
    <source>
        <dbReference type="EMBL" id="SFR05894.1"/>
    </source>
</evidence>
<dbReference type="CDD" id="cd14792">
    <property type="entry name" value="GH27"/>
    <property type="match status" value="1"/>
</dbReference>
<reference evidence="9" key="1">
    <citation type="submission" date="2016-10" db="EMBL/GenBank/DDBJ databases">
        <authorList>
            <person name="Varghese N."/>
            <person name="Submissions S."/>
        </authorList>
    </citation>
    <scope>NUCLEOTIDE SEQUENCE [LARGE SCALE GENOMIC DNA]</scope>
    <source>
        <strain evidence="9">DSM 44232</strain>
    </source>
</reference>
<dbReference type="GO" id="GO:0005975">
    <property type="term" value="P:carbohydrate metabolic process"/>
    <property type="evidence" value="ECO:0007669"/>
    <property type="project" value="InterPro"/>
</dbReference>
<gene>
    <name evidence="8" type="ORF">SAMN04488564_102911</name>
</gene>
<evidence type="ECO:0000259" key="7">
    <source>
        <dbReference type="SMART" id="SM00458"/>
    </source>
</evidence>
<evidence type="ECO:0000256" key="3">
    <source>
        <dbReference type="ARBA" id="ARBA00022801"/>
    </source>
</evidence>
<dbReference type="AlphaFoldDB" id="A0A1I6DKC4"/>
<dbReference type="PRINTS" id="PR00740">
    <property type="entry name" value="GLHYDRLASE27"/>
</dbReference>
<accession>A0A1I6DKC4</accession>
<feature type="signal peptide" evidence="6">
    <location>
        <begin position="1"/>
        <end position="25"/>
    </location>
</feature>
<dbReference type="GO" id="GO:0004557">
    <property type="term" value="F:alpha-galactosidase activity"/>
    <property type="evidence" value="ECO:0007669"/>
    <property type="project" value="UniProtKB-EC"/>
</dbReference>
<evidence type="ECO:0000256" key="2">
    <source>
        <dbReference type="ARBA" id="ARBA00022729"/>
    </source>
</evidence>
<dbReference type="Pfam" id="PF22704">
    <property type="entry name" value="CBM13-like"/>
    <property type="match status" value="1"/>
</dbReference>
<dbReference type="SMART" id="SM00458">
    <property type="entry name" value="RICIN"/>
    <property type="match status" value="1"/>
</dbReference>
<keyword evidence="5" id="KW-1015">Disulfide bond</keyword>
<organism evidence="8 9">
    <name type="scientific">Lentzea waywayandensis</name>
    <dbReference type="NCBI Taxonomy" id="84724"/>
    <lineage>
        <taxon>Bacteria</taxon>
        <taxon>Bacillati</taxon>
        <taxon>Actinomycetota</taxon>
        <taxon>Actinomycetes</taxon>
        <taxon>Pseudonocardiales</taxon>
        <taxon>Pseudonocardiaceae</taxon>
        <taxon>Lentzea</taxon>
    </lineage>
</organism>
<comment type="similarity">
    <text evidence="1 5">Belongs to the glycosyl hydrolase 27 family.</text>
</comment>
<dbReference type="EC" id="3.2.1.22" evidence="5"/>
<keyword evidence="4 5" id="KW-0326">Glycosidase</keyword>
<dbReference type="InterPro" id="IPR041233">
    <property type="entry name" value="Melibiase_C"/>
</dbReference>
<dbReference type="Gene3D" id="3.20.20.70">
    <property type="entry name" value="Aldolase class I"/>
    <property type="match status" value="1"/>
</dbReference>
<dbReference type="EMBL" id="FOYL01000002">
    <property type="protein sequence ID" value="SFR05894.1"/>
    <property type="molecule type" value="Genomic_DNA"/>
</dbReference>
<feature type="domain" description="Ricin B lectin" evidence="7">
    <location>
        <begin position="511"/>
        <end position="638"/>
    </location>
</feature>
<evidence type="ECO:0000256" key="5">
    <source>
        <dbReference type="RuleBase" id="RU361168"/>
    </source>
</evidence>
<dbReference type="CDD" id="cd23418">
    <property type="entry name" value="beta-trefoil_Ricin_XLN-like"/>
    <property type="match status" value="1"/>
</dbReference>
<dbReference type="InterPro" id="IPR013780">
    <property type="entry name" value="Glyco_hydro_b"/>
</dbReference>
<dbReference type="SUPFAM" id="SSF51011">
    <property type="entry name" value="Glycosyl hydrolase domain"/>
    <property type="match status" value="1"/>
</dbReference>
<keyword evidence="2 6" id="KW-0732">Signal</keyword>
<evidence type="ECO:0000256" key="6">
    <source>
        <dbReference type="SAM" id="SignalP"/>
    </source>
</evidence>
<keyword evidence="3 5" id="KW-0378">Hydrolase</keyword>
<protein>
    <recommendedName>
        <fullName evidence="5">Alpha-galactosidase</fullName>
        <ecNumber evidence="5">3.2.1.22</ecNumber>
    </recommendedName>
    <alternativeName>
        <fullName evidence="5">Melibiase</fullName>
    </alternativeName>
</protein>
<dbReference type="Pfam" id="PF16499">
    <property type="entry name" value="Melibiase_2"/>
    <property type="match status" value="1"/>
</dbReference>
<comment type="catalytic activity">
    <reaction evidence="5">
        <text>Hydrolysis of terminal, non-reducing alpha-D-galactose residues in alpha-D-galactosides, including galactose oligosaccharides, galactomannans and galactolipids.</text>
        <dbReference type="EC" id="3.2.1.22"/>
    </reaction>
</comment>
<dbReference type="OrthoDB" id="9807519at2"/>
<dbReference type="InterPro" id="IPR017853">
    <property type="entry name" value="GH"/>
</dbReference>
<dbReference type="Gene3D" id="2.80.10.50">
    <property type="match status" value="1"/>
</dbReference>
<dbReference type="Proteomes" id="UP000198583">
    <property type="component" value="Unassembled WGS sequence"/>
</dbReference>
<dbReference type="GO" id="GO:0030246">
    <property type="term" value="F:carbohydrate binding"/>
    <property type="evidence" value="ECO:0007669"/>
    <property type="project" value="UniProtKB-KW"/>
</dbReference>
<dbReference type="PANTHER" id="PTHR11452:SF75">
    <property type="entry name" value="ALPHA-GALACTOSIDASE MEL1"/>
    <property type="match status" value="1"/>
</dbReference>
<evidence type="ECO:0000256" key="1">
    <source>
        <dbReference type="ARBA" id="ARBA00009743"/>
    </source>
</evidence>
<dbReference type="InterPro" id="IPR035992">
    <property type="entry name" value="Ricin_B-like_lectins"/>
</dbReference>
<dbReference type="InterPro" id="IPR002241">
    <property type="entry name" value="Glyco_hydro_27"/>
</dbReference>
<keyword evidence="9" id="KW-1185">Reference proteome</keyword>
<dbReference type="Gene3D" id="2.60.120.260">
    <property type="entry name" value="Galactose-binding domain-like"/>
    <property type="match status" value="1"/>
</dbReference>
<evidence type="ECO:0000313" key="9">
    <source>
        <dbReference type="Proteomes" id="UP000198583"/>
    </source>
</evidence>
<feature type="chain" id="PRO_5011630679" description="Alpha-galactosidase" evidence="6">
    <location>
        <begin position="26"/>
        <end position="638"/>
    </location>
</feature>
<dbReference type="Gene3D" id="2.60.40.1180">
    <property type="entry name" value="Golgi alpha-mannosidase II"/>
    <property type="match status" value="1"/>
</dbReference>
<proteinExistence type="inferred from homology"/>
<dbReference type="Pfam" id="PF00652">
    <property type="entry name" value="Ricin_B_lectin"/>
    <property type="match status" value="1"/>
</dbReference>
<evidence type="ECO:0000256" key="4">
    <source>
        <dbReference type="ARBA" id="ARBA00023295"/>
    </source>
</evidence>
<dbReference type="SUPFAM" id="SSF50370">
    <property type="entry name" value="Ricin B-like lectins"/>
    <property type="match status" value="1"/>
</dbReference>
<keyword evidence="8" id="KW-0430">Lectin</keyword>